<evidence type="ECO:0000256" key="10">
    <source>
        <dbReference type="PIRSR" id="PIRSR604808-1"/>
    </source>
</evidence>
<feature type="binding site" evidence="11">
    <location>
        <position position="222"/>
    </location>
    <ligand>
        <name>Mg(2+)</name>
        <dbReference type="ChEBI" id="CHEBI:18420"/>
        <label>1</label>
    </ligand>
</feature>
<gene>
    <name evidence="16" type="ORF">CLIB1423_06S04874</name>
</gene>
<sequence>MNSSDPIGSIFPNKKDPKSLRLVTFNVNGVKTLFNYYPWNKLQSNYDVFFNRINADIISLQELKLSLHTLTSAGGSIGNLKDYQSFITIPKSKRGYSGVGVFVNKKIPVIRAEEGITGWLSSPEEPSKCYRERDPLSCIGGYPPVTPEFSKERCLDLDDEGRCICIELANNIVVISVYCPANSSGTDEGEVFRMDFLQILLQRCFDLKHVHNKEVILMGDINVSQDLIDNAEGIQERIKSKLVKSPPPNAKSPNSGYDFEKTNLAACLEFKTSRASRELLNSYTIPTLATLDTKSGSKQFLHDTTRIFQGRKLGMYTVWNTLTGARQSNYGSRIDLILSSSKEMCDNIIDADICPLVNGSDHCPVYTDFDIQFQTSIFKPHLKFEAKTFYKLVQHRDISSLFGIPKRERDDTSEESLSNSATPPPPPRPLALPKRQKIEYVSRKKGTNPSKSLPSSQQSISNFFFKQDQKYEEPTSKTPEVPHVMGTITNANMTKSKKTLSIASMSNQIYGEQPNCLHGEPCQLKTSLSNMKTRGKKFWCCSRPSVGINSTDPKEVGEHRCTYFEWATKRST</sequence>
<evidence type="ECO:0000256" key="14">
    <source>
        <dbReference type="SAM" id="MobiDB-lite"/>
    </source>
</evidence>
<feature type="binding site" evidence="11">
    <location>
        <position position="361"/>
    </location>
    <ligand>
        <name>Mg(2+)</name>
        <dbReference type="ChEBI" id="CHEBI:18420"/>
        <label>1</label>
    </ligand>
</feature>
<keyword evidence="9" id="KW-0539">Nucleus</keyword>
<accession>A0A9P0QP79</accession>
<dbReference type="AlphaFoldDB" id="A0A9P0QP79"/>
<feature type="site" description="Important for catalytic activity" evidence="12">
    <location>
        <position position="335"/>
    </location>
</feature>
<keyword evidence="4 11" id="KW-0479">Metal-binding</keyword>
<evidence type="ECO:0000256" key="2">
    <source>
        <dbReference type="ARBA" id="ARBA00007092"/>
    </source>
</evidence>
<dbReference type="GO" id="GO:0008081">
    <property type="term" value="F:phosphoric diester hydrolase activity"/>
    <property type="evidence" value="ECO:0007669"/>
    <property type="project" value="TreeGrafter"/>
</dbReference>
<dbReference type="InterPro" id="IPR005135">
    <property type="entry name" value="Endo/exonuclease/phosphatase"/>
</dbReference>
<evidence type="ECO:0000256" key="9">
    <source>
        <dbReference type="ARBA" id="ARBA00023242"/>
    </source>
</evidence>
<dbReference type="GO" id="GO:0006284">
    <property type="term" value="P:base-excision repair"/>
    <property type="evidence" value="ECO:0007669"/>
    <property type="project" value="TreeGrafter"/>
</dbReference>
<dbReference type="PROSITE" id="PS00728">
    <property type="entry name" value="AP_NUCLEASE_F1_3"/>
    <property type="match status" value="1"/>
</dbReference>
<feature type="active site" description="Proton acceptor" evidence="10">
    <location>
        <position position="362"/>
    </location>
</feature>
<dbReference type="InterPro" id="IPR036691">
    <property type="entry name" value="Endo/exonu/phosph_ase_sf"/>
</dbReference>
<dbReference type="Proteomes" id="UP000837801">
    <property type="component" value="Unassembled WGS sequence"/>
</dbReference>
<keyword evidence="16" id="KW-0255">Endonuclease</keyword>
<evidence type="ECO:0000256" key="12">
    <source>
        <dbReference type="PIRSR" id="PIRSR604808-3"/>
    </source>
</evidence>
<feature type="site" description="Transition state stabilizer" evidence="12">
    <location>
        <position position="222"/>
    </location>
</feature>
<evidence type="ECO:0000256" key="8">
    <source>
        <dbReference type="ARBA" id="ARBA00022842"/>
    </source>
</evidence>
<evidence type="ECO:0000256" key="5">
    <source>
        <dbReference type="ARBA" id="ARBA00022771"/>
    </source>
</evidence>
<comment type="similarity">
    <text evidence="2">Belongs to the DNA repair enzymes AP/ExoA family.</text>
</comment>
<evidence type="ECO:0000256" key="3">
    <source>
        <dbReference type="ARBA" id="ARBA00013541"/>
    </source>
</evidence>
<keyword evidence="5 13" id="KW-0863">Zinc-finger</keyword>
<feature type="region of interest" description="Disordered" evidence="14">
    <location>
        <begin position="404"/>
        <end position="435"/>
    </location>
</feature>
<dbReference type="PANTHER" id="PTHR22748">
    <property type="entry name" value="AP ENDONUCLEASE"/>
    <property type="match status" value="1"/>
</dbReference>
<dbReference type="PROSITE" id="PS51999">
    <property type="entry name" value="ZF_GRF"/>
    <property type="match status" value="1"/>
</dbReference>
<dbReference type="Pfam" id="PF03372">
    <property type="entry name" value="Exo_endo_phos"/>
    <property type="match status" value="1"/>
</dbReference>
<dbReference type="EMBL" id="CAKXYY010000006">
    <property type="protein sequence ID" value="CAH2352370.1"/>
    <property type="molecule type" value="Genomic_DNA"/>
</dbReference>
<dbReference type="PANTHER" id="PTHR22748:SF4">
    <property type="entry name" value="DNA-(APURINIC OR APYRIMIDINIC SITE) ENDONUCLEASE 2"/>
    <property type="match status" value="1"/>
</dbReference>
<feature type="binding site" evidence="11">
    <location>
        <position position="220"/>
    </location>
    <ligand>
        <name>Mg(2+)</name>
        <dbReference type="ChEBI" id="CHEBI:18420"/>
        <label>1</label>
    </ligand>
</feature>
<keyword evidence="17" id="KW-1185">Reference proteome</keyword>
<dbReference type="PROSITE" id="PS00726">
    <property type="entry name" value="AP_NUCLEASE_F1_1"/>
    <property type="match status" value="1"/>
</dbReference>
<dbReference type="GO" id="GO:0003906">
    <property type="term" value="F:DNA-(apurinic or apyrimidinic site) endonuclease activity"/>
    <property type="evidence" value="ECO:0007669"/>
    <property type="project" value="TreeGrafter"/>
</dbReference>
<feature type="binding site" evidence="11">
    <location>
        <position position="62"/>
    </location>
    <ligand>
        <name>Mg(2+)</name>
        <dbReference type="ChEBI" id="CHEBI:18420"/>
        <label>1</label>
    </ligand>
</feature>
<comment type="cofactor">
    <cofactor evidence="11">
        <name>Mg(2+)</name>
        <dbReference type="ChEBI" id="CHEBI:18420"/>
    </cofactor>
    <cofactor evidence="11">
        <name>Mn(2+)</name>
        <dbReference type="ChEBI" id="CHEBI:29035"/>
    </cofactor>
    <text evidence="11">Probably binds two magnesium or manganese ions per subunit.</text>
</comment>
<reference evidence="16" key="1">
    <citation type="submission" date="2022-03" db="EMBL/GenBank/DDBJ databases">
        <authorList>
            <person name="Legras J.-L."/>
            <person name="Devillers H."/>
            <person name="Grondin C."/>
        </authorList>
    </citation>
    <scope>NUCLEOTIDE SEQUENCE</scope>
    <source>
        <strain evidence="16">CLIB 1423</strain>
    </source>
</reference>
<dbReference type="GO" id="GO:0008270">
    <property type="term" value="F:zinc ion binding"/>
    <property type="evidence" value="ECO:0007669"/>
    <property type="project" value="UniProtKB-KW"/>
</dbReference>
<feature type="active site" description="Proton donor/acceptor" evidence="10">
    <location>
        <position position="220"/>
    </location>
</feature>
<keyword evidence="6" id="KW-0378">Hydrolase</keyword>
<evidence type="ECO:0000256" key="4">
    <source>
        <dbReference type="ARBA" id="ARBA00022723"/>
    </source>
</evidence>
<feature type="binding site" evidence="11">
    <location>
        <position position="26"/>
    </location>
    <ligand>
        <name>Mg(2+)</name>
        <dbReference type="ChEBI" id="CHEBI:18420"/>
        <label>1</label>
    </ligand>
</feature>
<dbReference type="InterPro" id="IPR004808">
    <property type="entry name" value="AP_endonuc_1"/>
</dbReference>
<name>A0A9P0QP79_9ASCO</name>
<feature type="domain" description="GRF-type" evidence="15">
    <location>
        <begin position="516"/>
        <end position="570"/>
    </location>
</feature>
<evidence type="ECO:0000256" key="11">
    <source>
        <dbReference type="PIRSR" id="PIRSR604808-2"/>
    </source>
</evidence>
<evidence type="ECO:0000313" key="16">
    <source>
        <dbReference type="EMBL" id="CAH2352370.1"/>
    </source>
</evidence>
<dbReference type="OrthoDB" id="391817at2759"/>
<feature type="binding site" evidence="11">
    <location>
        <position position="362"/>
    </location>
    <ligand>
        <name>Mg(2+)</name>
        <dbReference type="ChEBI" id="CHEBI:18420"/>
        <label>1</label>
    </ligand>
</feature>
<evidence type="ECO:0000313" key="17">
    <source>
        <dbReference type="Proteomes" id="UP000837801"/>
    </source>
</evidence>
<evidence type="ECO:0000259" key="15">
    <source>
        <dbReference type="PROSITE" id="PS51999"/>
    </source>
</evidence>
<comment type="cofactor">
    <cofactor evidence="1">
        <name>Mn(2+)</name>
        <dbReference type="ChEBI" id="CHEBI:29035"/>
    </cofactor>
</comment>
<dbReference type="InterPro" id="IPR010666">
    <property type="entry name" value="Znf_GRF"/>
</dbReference>
<protein>
    <recommendedName>
        <fullName evidence="3">DNA-(apurinic or apyrimidinic site) endonuclease 2</fullName>
    </recommendedName>
</protein>
<keyword evidence="8 11" id="KW-0460">Magnesium</keyword>
<dbReference type="SUPFAM" id="SSF56219">
    <property type="entry name" value="DNase I-like"/>
    <property type="match status" value="1"/>
</dbReference>
<dbReference type="PROSITE" id="PS51435">
    <property type="entry name" value="AP_NUCLEASE_F1_4"/>
    <property type="match status" value="1"/>
</dbReference>
<keyword evidence="11" id="KW-0464">Manganese</keyword>
<feature type="site" description="Interaction with DNA substrate" evidence="12">
    <location>
        <position position="362"/>
    </location>
</feature>
<dbReference type="InterPro" id="IPR020848">
    <property type="entry name" value="AP_endonuclease_F1_CS"/>
</dbReference>
<dbReference type="GO" id="GO:0003677">
    <property type="term" value="F:DNA binding"/>
    <property type="evidence" value="ECO:0007669"/>
    <property type="project" value="InterPro"/>
</dbReference>
<evidence type="ECO:0000256" key="1">
    <source>
        <dbReference type="ARBA" id="ARBA00001936"/>
    </source>
</evidence>
<dbReference type="Gene3D" id="3.60.10.10">
    <property type="entry name" value="Endonuclease/exonuclease/phosphatase"/>
    <property type="match status" value="1"/>
</dbReference>
<evidence type="ECO:0000256" key="7">
    <source>
        <dbReference type="ARBA" id="ARBA00022833"/>
    </source>
</evidence>
<dbReference type="GO" id="GO:0008311">
    <property type="term" value="F:double-stranded DNA 3'-5' DNA exonuclease activity"/>
    <property type="evidence" value="ECO:0007669"/>
    <property type="project" value="TreeGrafter"/>
</dbReference>
<keyword evidence="16" id="KW-0540">Nuclease</keyword>
<dbReference type="InterPro" id="IPR020847">
    <property type="entry name" value="AP_endonuclease_F1_BS"/>
</dbReference>
<comment type="caution">
    <text evidence="16">The sequence shown here is derived from an EMBL/GenBank/DDBJ whole genome shotgun (WGS) entry which is preliminary data.</text>
</comment>
<evidence type="ECO:0000256" key="6">
    <source>
        <dbReference type="ARBA" id="ARBA00022801"/>
    </source>
</evidence>
<proteinExistence type="inferred from homology"/>
<evidence type="ECO:0000256" key="13">
    <source>
        <dbReference type="PROSITE-ProRule" id="PRU01343"/>
    </source>
</evidence>
<organism evidence="16 17">
    <name type="scientific">[Candida] railenensis</name>
    <dbReference type="NCBI Taxonomy" id="45579"/>
    <lineage>
        <taxon>Eukaryota</taxon>
        <taxon>Fungi</taxon>
        <taxon>Dikarya</taxon>
        <taxon>Ascomycota</taxon>
        <taxon>Saccharomycotina</taxon>
        <taxon>Pichiomycetes</taxon>
        <taxon>Debaryomycetaceae</taxon>
        <taxon>Kurtzmaniella</taxon>
    </lineage>
</organism>
<keyword evidence="7" id="KW-0862">Zinc</keyword>
<dbReference type="GO" id="GO:0005634">
    <property type="term" value="C:nucleus"/>
    <property type="evidence" value="ECO:0007669"/>
    <property type="project" value="TreeGrafter"/>
</dbReference>
<feature type="active site" evidence="10">
    <location>
        <position position="178"/>
    </location>
</feature>